<evidence type="ECO:0000256" key="14">
    <source>
        <dbReference type="ARBA" id="ARBA00043142"/>
    </source>
</evidence>
<dbReference type="EMBL" id="CABFJX010000246">
    <property type="protein sequence ID" value="VTT69142.1"/>
    <property type="molecule type" value="Genomic_DNA"/>
</dbReference>
<comment type="catalytic activity">
    <reaction evidence="15">
        <text>[(1-&gt;4)-alpha-D-galacturonosyl](n) + H2O = alpha-D-galacturonate + [(1-&gt;4)-alpha-D-galacturonosyl](n-1)</text>
        <dbReference type="Rhea" id="RHEA:14117"/>
        <dbReference type="Rhea" id="RHEA-COMP:14570"/>
        <dbReference type="Rhea" id="RHEA-COMP:14572"/>
        <dbReference type="ChEBI" id="CHEBI:15377"/>
        <dbReference type="ChEBI" id="CHEBI:58658"/>
        <dbReference type="ChEBI" id="CHEBI:140523"/>
        <dbReference type="EC" id="3.2.1.67"/>
    </reaction>
</comment>
<dbReference type="GO" id="GO:0004650">
    <property type="term" value="F:polygalacturonase activity"/>
    <property type="evidence" value="ECO:0007669"/>
    <property type="project" value="InterPro"/>
</dbReference>
<dbReference type="GO" id="GO:0008270">
    <property type="term" value="F:zinc ion binding"/>
    <property type="evidence" value="ECO:0007669"/>
    <property type="project" value="InterPro"/>
</dbReference>
<dbReference type="SUPFAM" id="SSF57701">
    <property type="entry name" value="Zn2/Cys6 DNA-binding domain"/>
    <property type="match status" value="1"/>
</dbReference>
<dbReference type="PANTHER" id="PTHR31736:SF14">
    <property type="entry name" value="EXOPOLYGALACTURONASE X-1-RELATED"/>
    <property type="match status" value="1"/>
</dbReference>
<feature type="domain" description="Zn(2)-C6 fungal-type" evidence="19">
    <location>
        <begin position="470"/>
        <end position="500"/>
    </location>
</feature>
<name>A0A9Q9RK44_FUSFU</name>
<feature type="active site" evidence="16">
    <location>
        <position position="279"/>
    </location>
</feature>
<keyword evidence="6 17" id="KW-0378">Hydrolase</keyword>
<evidence type="ECO:0000259" key="19">
    <source>
        <dbReference type="PROSITE" id="PS50048"/>
    </source>
</evidence>
<dbReference type="Gene3D" id="2.160.20.10">
    <property type="entry name" value="Single-stranded right-handed beta-helix, Pectin lyase-like"/>
    <property type="match status" value="1"/>
</dbReference>
<gene>
    <name evidence="20" type="ORF">C2S_7352</name>
</gene>
<evidence type="ECO:0000256" key="12">
    <source>
        <dbReference type="ARBA" id="ARBA00038933"/>
    </source>
</evidence>
<evidence type="ECO:0000256" key="17">
    <source>
        <dbReference type="RuleBase" id="RU361169"/>
    </source>
</evidence>
<evidence type="ECO:0000256" key="16">
    <source>
        <dbReference type="PROSITE-ProRule" id="PRU10052"/>
    </source>
</evidence>
<keyword evidence="9" id="KW-0539">Nucleus</keyword>
<dbReference type="InterPro" id="IPR021858">
    <property type="entry name" value="Fun_TF"/>
</dbReference>
<dbReference type="PANTHER" id="PTHR31736">
    <property type="match status" value="1"/>
</dbReference>
<comment type="subcellular location">
    <subcellularLocation>
        <location evidence="1">Secreted</location>
    </subcellularLocation>
</comment>
<evidence type="ECO:0000256" key="15">
    <source>
        <dbReference type="ARBA" id="ARBA00048766"/>
    </source>
</evidence>
<dbReference type="GO" id="GO:0047911">
    <property type="term" value="F:galacturan 1,4-alpha-galacturonidase activity"/>
    <property type="evidence" value="ECO:0007669"/>
    <property type="project" value="UniProtKB-EC"/>
</dbReference>
<dbReference type="GO" id="GO:0071555">
    <property type="term" value="P:cell wall organization"/>
    <property type="evidence" value="ECO:0007669"/>
    <property type="project" value="UniProtKB-KW"/>
</dbReference>
<dbReference type="SMART" id="SM00066">
    <property type="entry name" value="GAL4"/>
    <property type="match status" value="1"/>
</dbReference>
<evidence type="ECO:0000256" key="6">
    <source>
        <dbReference type="ARBA" id="ARBA00022801"/>
    </source>
</evidence>
<keyword evidence="3" id="KW-0964">Secreted</keyword>
<keyword evidence="7" id="KW-1015">Disulfide bond</keyword>
<protein>
    <recommendedName>
        <fullName evidence="12">galacturonan 1,4-alpha-galacturonidase</fullName>
        <ecNumber evidence="12">3.2.1.67</ecNumber>
    </recommendedName>
    <alternativeName>
        <fullName evidence="14">Galacturan 1,4-alpha-galacturonidase</fullName>
    </alternativeName>
    <alternativeName>
        <fullName evidence="13">Poly(1,4-alpha-D-galacturonide)galacturonohydrolase</fullName>
    </alternativeName>
</protein>
<dbReference type="CDD" id="cd00067">
    <property type="entry name" value="GAL4"/>
    <property type="match status" value="1"/>
</dbReference>
<dbReference type="GO" id="GO:0045490">
    <property type="term" value="P:pectin catabolic process"/>
    <property type="evidence" value="ECO:0007669"/>
    <property type="project" value="UniProtKB-ARBA"/>
</dbReference>
<evidence type="ECO:0000256" key="5">
    <source>
        <dbReference type="ARBA" id="ARBA00022737"/>
    </source>
</evidence>
<evidence type="ECO:0000256" key="3">
    <source>
        <dbReference type="ARBA" id="ARBA00022525"/>
    </source>
</evidence>
<dbReference type="AlphaFoldDB" id="A0A9Q9RK44"/>
<evidence type="ECO:0000256" key="1">
    <source>
        <dbReference type="ARBA" id="ARBA00004613"/>
    </source>
</evidence>
<accession>A0A9Q9RK44</accession>
<dbReference type="SMART" id="SM00710">
    <property type="entry name" value="PbH1"/>
    <property type="match status" value="5"/>
</dbReference>
<evidence type="ECO:0000313" key="21">
    <source>
        <dbReference type="Proteomes" id="UP000760494"/>
    </source>
</evidence>
<dbReference type="InterPro" id="IPR001138">
    <property type="entry name" value="Zn2Cys6_DnaBD"/>
</dbReference>
<comment type="similarity">
    <text evidence="2 17">Belongs to the glycosyl hydrolase 28 family.</text>
</comment>
<dbReference type="Proteomes" id="UP000760494">
    <property type="component" value="Unassembled WGS sequence"/>
</dbReference>
<keyword evidence="10 17" id="KW-0326">Glycosidase</keyword>
<dbReference type="Gene3D" id="4.10.240.10">
    <property type="entry name" value="Zn(2)-C6 fungal-type DNA-binding domain"/>
    <property type="match status" value="1"/>
</dbReference>
<dbReference type="InterPro" id="IPR006626">
    <property type="entry name" value="PbH1"/>
</dbReference>
<organism evidence="20 21">
    <name type="scientific">Fusarium fujikuroi</name>
    <name type="common">Bakanae and foot rot disease fungus</name>
    <name type="synonym">Gibberella fujikuroi</name>
    <dbReference type="NCBI Taxonomy" id="5127"/>
    <lineage>
        <taxon>Eukaryota</taxon>
        <taxon>Fungi</taxon>
        <taxon>Dikarya</taxon>
        <taxon>Ascomycota</taxon>
        <taxon>Pezizomycotina</taxon>
        <taxon>Sordariomycetes</taxon>
        <taxon>Hypocreomycetidae</taxon>
        <taxon>Hypocreales</taxon>
        <taxon>Nectriaceae</taxon>
        <taxon>Fusarium</taxon>
        <taxon>Fusarium fujikuroi species complex</taxon>
    </lineage>
</organism>
<feature type="signal peptide" evidence="18">
    <location>
        <begin position="1"/>
        <end position="21"/>
    </location>
</feature>
<evidence type="ECO:0000313" key="20">
    <source>
        <dbReference type="EMBL" id="VTT69142.1"/>
    </source>
</evidence>
<dbReference type="PROSITE" id="PS00502">
    <property type="entry name" value="POLYGALACTURONASE"/>
    <property type="match status" value="1"/>
</dbReference>
<dbReference type="PROSITE" id="PS00463">
    <property type="entry name" value="ZN2_CY6_FUNGAL_1"/>
    <property type="match status" value="1"/>
</dbReference>
<evidence type="ECO:0000256" key="7">
    <source>
        <dbReference type="ARBA" id="ARBA00023157"/>
    </source>
</evidence>
<evidence type="ECO:0000256" key="18">
    <source>
        <dbReference type="SAM" id="SignalP"/>
    </source>
</evidence>
<keyword evidence="8" id="KW-0325">Glycoprotein</keyword>
<comment type="caution">
    <text evidence="20">The sequence shown here is derived from an EMBL/GenBank/DDBJ whole genome shotgun (WGS) entry which is preliminary data.</text>
</comment>
<evidence type="ECO:0000256" key="9">
    <source>
        <dbReference type="ARBA" id="ARBA00023242"/>
    </source>
</evidence>
<feature type="chain" id="PRO_5040192669" description="galacturonan 1,4-alpha-galacturonidase" evidence="18">
    <location>
        <begin position="22"/>
        <end position="969"/>
    </location>
</feature>
<keyword evidence="5" id="KW-0677">Repeat</keyword>
<evidence type="ECO:0000256" key="13">
    <source>
        <dbReference type="ARBA" id="ARBA00041604"/>
    </source>
</evidence>
<dbReference type="Pfam" id="PF11951">
    <property type="entry name" value="Fungal_trans_2"/>
    <property type="match status" value="1"/>
</dbReference>
<dbReference type="InterPro" id="IPR036864">
    <property type="entry name" value="Zn2-C6_fun-type_DNA-bd_sf"/>
</dbReference>
<keyword evidence="11" id="KW-0961">Cell wall biogenesis/degradation</keyword>
<reference evidence="20" key="1">
    <citation type="submission" date="2019-05" db="EMBL/GenBank/DDBJ databases">
        <authorList>
            <person name="Piombo E."/>
        </authorList>
    </citation>
    <scope>NUCLEOTIDE SEQUENCE</scope>
    <source>
        <strain evidence="20">C2S</strain>
    </source>
</reference>
<dbReference type="InterPro" id="IPR012334">
    <property type="entry name" value="Pectin_lyas_fold"/>
</dbReference>
<dbReference type="Pfam" id="PF00172">
    <property type="entry name" value="Zn_clus"/>
    <property type="match status" value="1"/>
</dbReference>
<evidence type="ECO:0000256" key="8">
    <source>
        <dbReference type="ARBA" id="ARBA00023180"/>
    </source>
</evidence>
<sequence>MLFNNLVSAVAVSALVSSVVGTSSRNSALPKRPHVEAAPYGTGKAFPASPARSRKDFCYVNAGKGKNVDDAPSILKAFKKCNKGGTIVLDQKYSIASPLDLTWLAHVDVIITGEVNFKSDPYYWADHSFKYDFQNMSSFWKIGGKDIHIYGDLTKGESVLDGHGQAYWEEMAVNKTLLRPILLTIEDAHGLTMSNLRMRNPPNWFNIIINSTDVLISDLDLEAKSLNGVKIANSDGWDTYRSDRIVIQDSVINNTDDCVSFKPNSTNVVVQNLVCNGSHGISVGSLGQYKGETDIVENLYIYNISMSNASDGARIKVWPGVETAFQDLLNGGGGLGRVRNVTYDTFYHENNDNAITITQCYGQKNQTLCNEFPANLTIEDVTMKNFWGTVSTKYDPRAGTLVCSAPDRCSNIVAEDIRVQVPSKKPPVYDFCLLGNSFATIIMEEQEVFPYRGAPFPKKWRRKHPRSKNGCLTCRTKRKKCDEVKPICTACERSQQDCTWPRTEEKQQPDMQLSVNTTRASSSNPPQNVSLTAYGVPSVQSGLRAAATSSLRAAPAYGNLAYLSDNSRRLYQHYISVTAEMLTRGPSLDGNPFIQYLLPLASHDALVLNCVLAIGGAHVVVNDTSSSHKGARGLEVAARSHYANVLSGIQKLLYYRTGQTIYAPEADITPPTPSRVLLILLLLCVFDHVQGSSRSSIYHHLKASQEYIKLLTSDSNAPDELRNLRGFILELYAYHTIKLAITPRSLTSNEFVEIDPSVHSLDVLDGYKSQGYLLGFGKQIFELVPRVSKLVEARRNEEQQNPKRPTALSKEYDSLLQKLHSVDEAGDESNGLRPYKERAGATMIYQNALIVYLKSAFQRNMLADPELMFEIEERIDQIMPNFYNLFVSESPYRRMLLWPGVIMGSCARSEKHVAGFRAGFKARASGTPGAVKTGARIVELLWNDPDPRAFGPRGLSFIMTKHGISCSLC</sequence>
<dbReference type="GO" id="GO:0000981">
    <property type="term" value="F:DNA-binding transcription factor activity, RNA polymerase II-specific"/>
    <property type="evidence" value="ECO:0007669"/>
    <property type="project" value="InterPro"/>
</dbReference>
<keyword evidence="4 18" id="KW-0732">Signal</keyword>
<evidence type="ECO:0000256" key="10">
    <source>
        <dbReference type="ARBA" id="ARBA00023295"/>
    </source>
</evidence>
<dbReference type="InterPro" id="IPR000743">
    <property type="entry name" value="Glyco_hydro_28"/>
</dbReference>
<evidence type="ECO:0000256" key="11">
    <source>
        <dbReference type="ARBA" id="ARBA00023316"/>
    </source>
</evidence>
<dbReference type="PROSITE" id="PS50048">
    <property type="entry name" value="ZN2_CY6_FUNGAL_2"/>
    <property type="match status" value="1"/>
</dbReference>
<evidence type="ECO:0000256" key="2">
    <source>
        <dbReference type="ARBA" id="ARBA00008834"/>
    </source>
</evidence>
<evidence type="ECO:0000256" key="4">
    <source>
        <dbReference type="ARBA" id="ARBA00022729"/>
    </source>
</evidence>
<dbReference type="SUPFAM" id="SSF51126">
    <property type="entry name" value="Pectin lyase-like"/>
    <property type="match status" value="1"/>
</dbReference>
<dbReference type="InterPro" id="IPR011050">
    <property type="entry name" value="Pectin_lyase_fold/virulence"/>
</dbReference>
<proteinExistence type="inferred from homology"/>
<dbReference type="GO" id="GO:0005576">
    <property type="term" value="C:extracellular region"/>
    <property type="evidence" value="ECO:0007669"/>
    <property type="project" value="UniProtKB-SubCell"/>
</dbReference>
<dbReference type="Pfam" id="PF00295">
    <property type="entry name" value="Glyco_hydro_28"/>
    <property type="match status" value="1"/>
</dbReference>
<dbReference type="EC" id="3.2.1.67" evidence="12"/>